<dbReference type="CDD" id="cd00609">
    <property type="entry name" value="AAT_like"/>
    <property type="match status" value="1"/>
</dbReference>
<evidence type="ECO:0000256" key="3">
    <source>
        <dbReference type="ARBA" id="ARBA00023015"/>
    </source>
</evidence>
<accession>A0A099KU76</accession>
<dbReference type="InterPro" id="IPR036388">
    <property type="entry name" value="WH-like_DNA-bd_sf"/>
</dbReference>
<dbReference type="GO" id="GO:0030170">
    <property type="term" value="F:pyridoxal phosphate binding"/>
    <property type="evidence" value="ECO:0007669"/>
    <property type="project" value="InterPro"/>
</dbReference>
<dbReference type="InterPro" id="IPR051446">
    <property type="entry name" value="HTH_trans_reg/aminotransferase"/>
</dbReference>
<organism evidence="7 8">
    <name type="scientific">Colwellia psychrerythraea</name>
    <name type="common">Vibrio psychroerythus</name>
    <dbReference type="NCBI Taxonomy" id="28229"/>
    <lineage>
        <taxon>Bacteria</taxon>
        <taxon>Pseudomonadati</taxon>
        <taxon>Pseudomonadota</taxon>
        <taxon>Gammaproteobacteria</taxon>
        <taxon>Alteromonadales</taxon>
        <taxon>Colwelliaceae</taxon>
        <taxon>Colwellia</taxon>
    </lineage>
</organism>
<dbReference type="InterPro" id="IPR015424">
    <property type="entry name" value="PyrdxlP-dep_Trfase"/>
</dbReference>
<dbReference type="Proteomes" id="UP000029843">
    <property type="component" value="Unassembled WGS sequence"/>
</dbReference>
<dbReference type="Gene3D" id="3.40.640.10">
    <property type="entry name" value="Type I PLP-dependent aspartate aminotransferase-like (Major domain)"/>
    <property type="match status" value="1"/>
</dbReference>
<dbReference type="RefSeq" id="WP_150113726.1">
    <property type="nucleotide sequence ID" value="NZ_JQED01000012.1"/>
</dbReference>
<dbReference type="Pfam" id="PF00155">
    <property type="entry name" value="Aminotran_1_2"/>
    <property type="match status" value="1"/>
</dbReference>
<keyword evidence="3" id="KW-0805">Transcription regulation</keyword>
<evidence type="ECO:0000259" key="6">
    <source>
        <dbReference type="PROSITE" id="PS50949"/>
    </source>
</evidence>
<evidence type="ECO:0000313" key="8">
    <source>
        <dbReference type="Proteomes" id="UP000029843"/>
    </source>
</evidence>
<evidence type="ECO:0000256" key="2">
    <source>
        <dbReference type="ARBA" id="ARBA00022898"/>
    </source>
</evidence>
<proteinExistence type="inferred from homology"/>
<dbReference type="GO" id="GO:0003700">
    <property type="term" value="F:DNA-binding transcription factor activity"/>
    <property type="evidence" value="ECO:0007669"/>
    <property type="project" value="InterPro"/>
</dbReference>
<dbReference type="GO" id="GO:0003677">
    <property type="term" value="F:DNA binding"/>
    <property type="evidence" value="ECO:0007669"/>
    <property type="project" value="UniProtKB-KW"/>
</dbReference>
<dbReference type="EC" id="2.6.1.57" evidence="7"/>
<gene>
    <name evidence="7" type="ORF">ND2E_2352</name>
</gene>
<dbReference type="PANTHER" id="PTHR46577">
    <property type="entry name" value="HTH-TYPE TRANSCRIPTIONAL REGULATORY PROTEIN GABR"/>
    <property type="match status" value="1"/>
</dbReference>
<dbReference type="EMBL" id="JQED01000012">
    <property type="protein sequence ID" value="KGJ93427.1"/>
    <property type="molecule type" value="Genomic_DNA"/>
</dbReference>
<dbReference type="PATRIC" id="fig|28229.4.peg.1378"/>
<dbReference type="InterPro" id="IPR004839">
    <property type="entry name" value="Aminotransferase_I/II_large"/>
</dbReference>
<keyword evidence="4" id="KW-0238">DNA-binding</keyword>
<dbReference type="AlphaFoldDB" id="A0A099KU76"/>
<dbReference type="PANTHER" id="PTHR46577:SF1">
    <property type="entry name" value="HTH-TYPE TRANSCRIPTIONAL REGULATORY PROTEIN GABR"/>
    <property type="match status" value="1"/>
</dbReference>
<keyword evidence="7" id="KW-0032">Aminotransferase</keyword>
<keyword evidence="5" id="KW-0804">Transcription</keyword>
<dbReference type="OrthoDB" id="9808770at2"/>
<dbReference type="PROSITE" id="PS50949">
    <property type="entry name" value="HTH_GNTR"/>
    <property type="match status" value="1"/>
</dbReference>
<dbReference type="SUPFAM" id="SSF53383">
    <property type="entry name" value="PLP-dependent transferases"/>
    <property type="match status" value="1"/>
</dbReference>
<dbReference type="GO" id="GO:0008483">
    <property type="term" value="F:transaminase activity"/>
    <property type="evidence" value="ECO:0007669"/>
    <property type="project" value="UniProtKB-KW"/>
</dbReference>
<evidence type="ECO:0000256" key="5">
    <source>
        <dbReference type="ARBA" id="ARBA00023163"/>
    </source>
</evidence>
<evidence type="ECO:0000256" key="1">
    <source>
        <dbReference type="ARBA" id="ARBA00005384"/>
    </source>
</evidence>
<comment type="similarity">
    <text evidence="1">In the C-terminal section; belongs to the class-I pyridoxal-phosphate-dependent aminotransferase family.</text>
</comment>
<dbReference type="CDD" id="cd07377">
    <property type="entry name" value="WHTH_GntR"/>
    <property type="match status" value="1"/>
</dbReference>
<name>A0A099KU76_COLPS</name>
<dbReference type="InterPro" id="IPR036390">
    <property type="entry name" value="WH_DNA-bd_sf"/>
</dbReference>
<dbReference type="Pfam" id="PF00392">
    <property type="entry name" value="GntR"/>
    <property type="match status" value="1"/>
</dbReference>
<feature type="domain" description="HTH gntR-type" evidence="6">
    <location>
        <begin position="18"/>
        <end position="86"/>
    </location>
</feature>
<evidence type="ECO:0000256" key="4">
    <source>
        <dbReference type="ARBA" id="ARBA00023125"/>
    </source>
</evidence>
<dbReference type="SUPFAM" id="SSF46785">
    <property type="entry name" value="Winged helix' DNA-binding domain"/>
    <property type="match status" value="1"/>
</dbReference>
<dbReference type="InterPro" id="IPR015421">
    <property type="entry name" value="PyrdxlP-dep_Trfase_major"/>
</dbReference>
<protein>
    <submittedName>
        <fullName evidence="7">Transcriptional regulator, GntR family with aminotransferase domain containing protein</fullName>
        <ecNumber evidence="7">2.6.1.57</ecNumber>
    </submittedName>
</protein>
<comment type="caution">
    <text evidence="7">The sequence shown here is derived from an EMBL/GenBank/DDBJ whole genome shotgun (WGS) entry which is preliminary data.</text>
</comment>
<dbReference type="SMART" id="SM00345">
    <property type="entry name" value="HTH_GNTR"/>
    <property type="match status" value="1"/>
</dbReference>
<keyword evidence="2" id="KW-0663">Pyridoxal phosphate</keyword>
<evidence type="ECO:0000313" key="7">
    <source>
        <dbReference type="EMBL" id="KGJ93427.1"/>
    </source>
</evidence>
<keyword evidence="7" id="KW-0808">Transferase</keyword>
<reference evidence="7 8" key="1">
    <citation type="submission" date="2014-08" db="EMBL/GenBank/DDBJ databases">
        <title>Genomic and Phenotypic Diversity of Colwellia psychrerythraea strains from Disparate Marine Basins.</title>
        <authorList>
            <person name="Techtmann S.M."/>
            <person name="Stelling S.C."/>
            <person name="Utturkar S.M."/>
            <person name="Alshibli N."/>
            <person name="Harris A."/>
            <person name="Brown S.D."/>
            <person name="Hazen T.C."/>
        </authorList>
    </citation>
    <scope>NUCLEOTIDE SEQUENCE [LARGE SCALE GENOMIC DNA]</scope>
    <source>
        <strain evidence="7 8">ND2E</strain>
    </source>
</reference>
<sequence length="514" mass="58277">MLKVDFKYSDPSKLPRKQAKYLAIADALRKAIKEGQLAPTEALPSARKLALQLSVNRHTIMAALAELVAQGWVEARERSGYKVVANLPIQSSRTIIKMAQVSQHFDWKFRVEQNVAVMPKVKASHYRYNFSGGQPDIRKFPFDEFKSHFSQTCQRPKIDDLSYGDSRGEAELIEEIAKYLRRVRSITDKELMICNGSQEALYIISQLLLQPGDKVAVEQLGYPPAWAAFERTGATLAAVKQDERGIDPEHLAQVFAQGKVKLLYLTPLHQYPTTVSLDISRRMQIYQLAVQYGVAIVEDDYDHEFHYDSQPIAPMAADDPSGLVIYISTFSKLMFGGARIGYVVANNALIERVAAYKMVMNHKCNVLVQQSVAKWMQQGGFEAHLRRMTRIYQKRRDFMVEQLRAYQEKGLPLCFEIPAGGMAIWLDTGKSIIGLKEKLLPQHVYLQTEEEFSRLQEWPDHFAGNLASNLMNDLSGDSSSKDYRFIRLGFAAMDETEVSQGLAIVMKNLYDVDC</sequence>
<dbReference type="InterPro" id="IPR000524">
    <property type="entry name" value="Tscrpt_reg_HTH_GntR"/>
</dbReference>
<dbReference type="PRINTS" id="PR00035">
    <property type="entry name" value="HTHGNTR"/>
</dbReference>
<dbReference type="Gene3D" id="1.10.10.10">
    <property type="entry name" value="Winged helix-like DNA-binding domain superfamily/Winged helix DNA-binding domain"/>
    <property type="match status" value="1"/>
</dbReference>